<accession>A0A197JTV9</accession>
<sequence length="54" mass="5784">MATCSWDNTVKIWSVLTGSVLSVFPGHGSSVHRVALSPNGLELASCSFDYTIQL</sequence>
<dbReference type="AlphaFoldDB" id="A0A197JTV9"/>
<evidence type="ECO:0000256" key="1">
    <source>
        <dbReference type="PROSITE-ProRule" id="PRU00221"/>
    </source>
</evidence>
<dbReference type="PANTHER" id="PTHR19879:SF9">
    <property type="entry name" value="TRANSCRIPTION INITIATION FACTOR TFIID SUBUNIT 5"/>
    <property type="match status" value="1"/>
</dbReference>
<feature type="repeat" description="WD" evidence="1">
    <location>
        <begin position="1"/>
        <end position="23"/>
    </location>
</feature>
<evidence type="ECO:0000313" key="3">
    <source>
        <dbReference type="Proteomes" id="UP000078512"/>
    </source>
</evidence>
<evidence type="ECO:0000313" key="2">
    <source>
        <dbReference type="EMBL" id="OAQ27876.1"/>
    </source>
</evidence>
<organism evidence="2 3">
    <name type="scientific">Linnemannia elongata AG-77</name>
    <dbReference type="NCBI Taxonomy" id="1314771"/>
    <lineage>
        <taxon>Eukaryota</taxon>
        <taxon>Fungi</taxon>
        <taxon>Fungi incertae sedis</taxon>
        <taxon>Mucoromycota</taxon>
        <taxon>Mortierellomycotina</taxon>
        <taxon>Mortierellomycetes</taxon>
        <taxon>Mortierellales</taxon>
        <taxon>Mortierellaceae</taxon>
        <taxon>Linnemannia</taxon>
    </lineage>
</organism>
<dbReference type="Proteomes" id="UP000078512">
    <property type="component" value="Unassembled WGS sequence"/>
</dbReference>
<proteinExistence type="predicted"/>
<dbReference type="InterPro" id="IPR015943">
    <property type="entry name" value="WD40/YVTN_repeat-like_dom_sf"/>
</dbReference>
<dbReference type="PROSITE" id="PS50294">
    <property type="entry name" value="WD_REPEATS_REGION"/>
    <property type="match status" value="1"/>
</dbReference>
<keyword evidence="3" id="KW-1185">Reference proteome</keyword>
<feature type="repeat" description="WD" evidence="1">
    <location>
        <begin position="24"/>
        <end position="54"/>
    </location>
</feature>
<dbReference type="Pfam" id="PF00400">
    <property type="entry name" value="WD40"/>
    <property type="match status" value="2"/>
</dbReference>
<dbReference type="OrthoDB" id="538223at2759"/>
<name>A0A197JTV9_9FUNG</name>
<dbReference type="PANTHER" id="PTHR19879">
    <property type="entry name" value="TRANSCRIPTION INITIATION FACTOR TFIID"/>
    <property type="match status" value="1"/>
</dbReference>
<protein>
    <submittedName>
        <fullName evidence="2">Uncharacterized protein</fullName>
    </submittedName>
</protein>
<keyword evidence="1" id="KW-0853">WD repeat</keyword>
<dbReference type="InterPro" id="IPR001680">
    <property type="entry name" value="WD40_rpt"/>
</dbReference>
<dbReference type="InterPro" id="IPR036322">
    <property type="entry name" value="WD40_repeat_dom_sf"/>
</dbReference>
<reference evidence="2 3" key="1">
    <citation type="submission" date="2016-05" db="EMBL/GenBank/DDBJ databases">
        <title>Genome sequencing reveals origins of a unique bacterial endosymbiosis in the earliest lineages of terrestrial Fungi.</title>
        <authorList>
            <consortium name="DOE Joint Genome Institute"/>
            <person name="Uehling J."/>
            <person name="Gryganskyi A."/>
            <person name="Hameed K."/>
            <person name="Tschaplinski T."/>
            <person name="Misztal P."/>
            <person name="Wu S."/>
            <person name="Desiro A."/>
            <person name="Vande Pol N."/>
            <person name="Du Z.-Y."/>
            <person name="Zienkiewicz A."/>
            <person name="Zienkiewicz K."/>
            <person name="Morin E."/>
            <person name="Tisserant E."/>
            <person name="Splivallo R."/>
            <person name="Hainaut M."/>
            <person name="Henrissat B."/>
            <person name="Ohm R."/>
            <person name="Kuo A."/>
            <person name="Yan J."/>
            <person name="Lipzen A."/>
            <person name="Nolan M."/>
            <person name="Labutti K."/>
            <person name="Barry K."/>
            <person name="Goldstein A."/>
            <person name="Labbe J."/>
            <person name="Schadt C."/>
            <person name="Tuskan G."/>
            <person name="Grigoriev I."/>
            <person name="Martin F."/>
            <person name="Vilgalys R."/>
            <person name="Bonito G."/>
        </authorList>
    </citation>
    <scope>NUCLEOTIDE SEQUENCE [LARGE SCALE GENOMIC DNA]</scope>
    <source>
        <strain evidence="2 3">AG-77</strain>
    </source>
</reference>
<dbReference type="EMBL" id="KV442053">
    <property type="protein sequence ID" value="OAQ27876.1"/>
    <property type="molecule type" value="Genomic_DNA"/>
</dbReference>
<dbReference type="SUPFAM" id="SSF50978">
    <property type="entry name" value="WD40 repeat-like"/>
    <property type="match status" value="1"/>
</dbReference>
<gene>
    <name evidence="2" type="ORF">K457DRAFT_77270</name>
</gene>
<dbReference type="Gene3D" id="2.130.10.10">
    <property type="entry name" value="YVTN repeat-like/Quinoprotein amine dehydrogenase"/>
    <property type="match status" value="1"/>
</dbReference>
<dbReference type="PROSITE" id="PS50082">
    <property type="entry name" value="WD_REPEATS_2"/>
    <property type="match status" value="2"/>
</dbReference>